<sequence length="150" mass="17164">MKAIIKVRRIKAASNSMLSKVYINGEFFCYGLEDAVRDQKIKGRTAIPAGTYPIRLNTYGGMNSRYKKHFPKLHRGMLEITQIPDYSYVYIHIGNNFGDTSGCLLVGFEKRYVITSGEYEIFESKAAYRALYKKVLALLEQGEVWLEIGF</sequence>
<evidence type="ECO:0000313" key="2">
    <source>
        <dbReference type="EMBL" id="PUV24567.1"/>
    </source>
</evidence>
<organism evidence="2 3">
    <name type="scientific">Sphingobacterium athyrii</name>
    <dbReference type="NCBI Taxonomy" id="2152717"/>
    <lineage>
        <taxon>Bacteria</taxon>
        <taxon>Pseudomonadati</taxon>
        <taxon>Bacteroidota</taxon>
        <taxon>Sphingobacteriia</taxon>
        <taxon>Sphingobacteriales</taxon>
        <taxon>Sphingobacteriaceae</taxon>
        <taxon>Sphingobacterium</taxon>
    </lineage>
</organism>
<gene>
    <name evidence="2" type="ORF">DCO56_14595</name>
</gene>
<comment type="caution">
    <text evidence="2">The sequence shown here is derived from an EMBL/GenBank/DDBJ whole genome shotgun (WGS) entry which is preliminary data.</text>
</comment>
<feature type="domain" description="Cyclic nucleotide-binding" evidence="1">
    <location>
        <begin position="112"/>
        <end position="150"/>
    </location>
</feature>
<evidence type="ECO:0000313" key="3">
    <source>
        <dbReference type="Proteomes" id="UP000250831"/>
    </source>
</evidence>
<dbReference type="RefSeq" id="WP_108634495.1">
    <property type="nucleotide sequence ID" value="NZ_QCXX01000003.1"/>
</dbReference>
<dbReference type="OrthoDB" id="1036575at2"/>
<dbReference type="PROSITE" id="PS50042">
    <property type="entry name" value="CNMP_BINDING_3"/>
    <property type="match status" value="1"/>
</dbReference>
<reference evidence="2 3" key="1">
    <citation type="submission" date="2018-04" db="EMBL/GenBank/DDBJ databases">
        <title>Sphingobacterium sp. M46 Genome.</title>
        <authorList>
            <person name="Cheng J."/>
            <person name="Li Y."/>
        </authorList>
    </citation>
    <scope>NUCLEOTIDE SEQUENCE [LARGE SCALE GENOMIC DNA]</scope>
    <source>
        <strain evidence="2 3">M46</strain>
    </source>
</reference>
<dbReference type="AlphaFoldDB" id="A0A363NUY3"/>
<protein>
    <recommendedName>
        <fullName evidence="1">Cyclic nucleotide-binding domain-containing protein</fullName>
    </recommendedName>
</protein>
<keyword evidence="3" id="KW-1185">Reference proteome</keyword>
<dbReference type="Pfam" id="PF18925">
    <property type="entry name" value="DUF5675"/>
    <property type="match status" value="1"/>
</dbReference>
<accession>A0A363NUY3</accession>
<proteinExistence type="predicted"/>
<name>A0A363NUY3_9SPHI</name>
<dbReference type="InterPro" id="IPR043732">
    <property type="entry name" value="DUF5675"/>
</dbReference>
<dbReference type="InterPro" id="IPR000595">
    <property type="entry name" value="cNMP-bd_dom"/>
</dbReference>
<evidence type="ECO:0000259" key="1">
    <source>
        <dbReference type="PROSITE" id="PS50042"/>
    </source>
</evidence>
<dbReference type="Proteomes" id="UP000250831">
    <property type="component" value="Unassembled WGS sequence"/>
</dbReference>
<dbReference type="EMBL" id="QCXX01000003">
    <property type="protein sequence ID" value="PUV24567.1"/>
    <property type="molecule type" value="Genomic_DNA"/>
</dbReference>